<proteinExistence type="predicted"/>
<evidence type="ECO:0000313" key="1">
    <source>
        <dbReference type="EMBL" id="MCI41389.1"/>
    </source>
</evidence>
<organism evidence="1 2">
    <name type="scientific">Trifolium medium</name>
    <dbReference type="NCBI Taxonomy" id="97028"/>
    <lineage>
        <taxon>Eukaryota</taxon>
        <taxon>Viridiplantae</taxon>
        <taxon>Streptophyta</taxon>
        <taxon>Embryophyta</taxon>
        <taxon>Tracheophyta</taxon>
        <taxon>Spermatophyta</taxon>
        <taxon>Magnoliopsida</taxon>
        <taxon>eudicotyledons</taxon>
        <taxon>Gunneridae</taxon>
        <taxon>Pentapetalae</taxon>
        <taxon>rosids</taxon>
        <taxon>fabids</taxon>
        <taxon>Fabales</taxon>
        <taxon>Fabaceae</taxon>
        <taxon>Papilionoideae</taxon>
        <taxon>50 kb inversion clade</taxon>
        <taxon>NPAAA clade</taxon>
        <taxon>Hologalegina</taxon>
        <taxon>IRL clade</taxon>
        <taxon>Trifolieae</taxon>
        <taxon>Trifolium</taxon>
    </lineage>
</organism>
<reference evidence="1 2" key="1">
    <citation type="journal article" date="2018" name="Front. Plant Sci.">
        <title>Red Clover (Trifolium pratense) and Zigzag Clover (T. medium) - A Picture of Genomic Similarities and Differences.</title>
        <authorList>
            <person name="Dluhosova J."/>
            <person name="Istvanek J."/>
            <person name="Nedelnik J."/>
            <person name="Repkova J."/>
        </authorList>
    </citation>
    <scope>NUCLEOTIDE SEQUENCE [LARGE SCALE GENOMIC DNA]</scope>
    <source>
        <strain evidence="2">cv. 10/8</strain>
        <tissue evidence="1">Leaf</tissue>
    </source>
</reference>
<protein>
    <submittedName>
        <fullName evidence="1">Uncharacterized protein</fullName>
    </submittedName>
</protein>
<accession>A0A392RYB2</accession>
<comment type="caution">
    <text evidence="1">The sequence shown here is derived from an EMBL/GenBank/DDBJ whole genome shotgun (WGS) entry which is preliminary data.</text>
</comment>
<feature type="non-terminal residue" evidence="1">
    <location>
        <position position="27"/>
    </location>
</feature>
<dbReference type="EMBL" id="LXQA010291770">
    <property type="protein sequence ID" value="MCI41389.1"/>
    <property type="molecule type" value="Genomic_DNA"/>
</dbReference>
<evidence type="ECO:0000313" key="2">
    <source>
        <dbReference type="Proteomes" id="UP000265520"/>
    </source>
</evidence>
<keyword evidence="2" id="KW-1185">Reference proteome</keyword>
<dbReference type="AlphaFoldDB" id="A0A392RYB2"/>
<dbReference type="Proteomes" id="UP000265520">
    <property type="component" value="Unassembled WGS sequence"/>
</dbReference>
<name>A0A392RYB2_9FABA</name>
<sequence length="27" mass="2886">MHMMQGCGGCDASENGVVVSAMTDLRW</sequence>